<evidence type="ECO:0000256" key="1">
    <source>
        <dbReference type="SAM" id="MobiDB-lite"/>
    </source>
</evidence>
<name>A0A0K2VKY7_LEPSM</name>
<feature type="region of interest" description="Disordered" evidence="1">
    <location>
        <begin position="104"/>
        <end position="126"/>
    </location>
</feature>
<accession>A0A0K2VKY7</accession>
<reference evidence="2" key="1">
    <citation type="submission" date="2014-05" db="EMBL/GenBank/DDBJ databases">
        <authorList>
            <person name="Chronopoulou M."/>
        </authorList>
    </citation>
    <scope>NUCLEOTIDE SEQUENCE</scope>
    <source>
        <tissue evidence="2">Whole organism</tissue>
    </source>
</reference>
<organism evidence="2">
    <name type="scientific">Lepeophtheirus salmonis</name>
    <name type="common">Salmon louse</name>
    <name type="synonym">Caligus salmonis</name>
    <dbReference type="NCBI Taxonomy" id="72036"/>
    <lineage>
        <taxon>Eukaryota</taxon>
        <taxon>Metazoa</taxon>
        <taxon>Ecdysozoa</taxon>
        <taxon>Arthropoda</taxon>
        <taxon>Crustacea</taxon>
        <taxon>Multicrustacea</taxon>
        <taxon>Hexanauplia</taxon>
        <taxon>Copepoda</taxon>
        <taxon>Siphonostomatoida</taxon>
        <taxon>Caligidae</taxon>
        <taxon>Lepeophtheirus</taxon>
    </lineage>
</organism>
<proteinExistence type="predicted"/>
<protein>
    <submittedName>
        <fullName evidence="2">Uncharacterized protein</fullName>
    </submittedName>
</protein>
<sequence>ISLFSSVARKRRNRWLVTRCTKGLSKSTSTTSCIRTTKSSSTPSGRGLESIIIGDPVNNIGLTIRSTVFVRSLHCNDRFFSIGNGGSNSFLFDSIFGSIIGCTQDRNDRGSRPRGRSFSNSRTAKG</sequence>
<dbReference type="AlphaFoldDB" id="A0A0K2VKY7"/>
<dbReference type="EMBL" id="HACA01033757">
    <property type="protein sequence ID" value="CDW51119.1"/>
    <property type="molecule type" value="Transcribed_RNA"/>
</dbReference>
<feature type="non-terminal residue" evidence="2">
    <location>
        <position position="1"/>
    </location>
</feature>
<evidence type="ECO:0000313" key="2">
    <source>
        <dbReference type="EMBL" id="CDW51119.1"/>
    </source>
</evidence>
<feature type="compositionally biased region" description="Polar residues" evidence="1">
    <location>
        <begin position="117"/>
        <end position="126"/>
    </location>
</feature>